<dbReference type="Proteomes" id="UP001438953">
    <property type="component" value="Unassembled WGS sequence"/>
</dbReference>
<keyword evidence="2" id="KW-1133">Transmembrane helix</keyword>
<dbReference type="EMBL" id="JAYWLC010000001">
    <property type="protein sequence ID" value="MER5170536.1"/>
    <property type="molecule type" value="Genomic_DNA"/>
</dbReference>
<protein>
    <recommendedName>
        <fullName evidence="5">Periplasmic protein-like protein</fullName>
    </recommendedName>
</protein>
<gene>
    <name evidence="3" type="ORF">VSX56_02010</name>
</gene>
<feature type="transmembrane region" description="Helical" evidence="2">
    <location>
        <begin position="20"/>
        <end position="40"/>
    </location>
</feature>
<keyword evidence="2" id="KW-0472">Membrane</keyword>
<evidence type="ECO:0000313" key="4">
    <source>
        <dbReference type="Proteomes" id="UP001438953"/>
    </source>
</evidence>
<feature type="region of interest" description="Disordered" evidence="1">
    <location>
        <begin position="51"/>
        <end position="73"/>
    </location>
</feature>
<keyword evidence="2" id="KW-0812">Transmembrane</keyword>
<reference evidence="3 4" key="2">
    <citation type="submission" date="2024-06" db="EMBL/GenBank/DDBJ databases">
        <title>Thioclava kandeliae sp. nov. from a rhizosphere soil sample of Kandelia candel in a mangrove.</title>
        <authorList>
            <person name="Mu T."/>
        </authorList>
    </citation>
    <scope>NUCLEOTIDE SEQUENCE [LARGE SCALE GENOMIC DNA]</scope>
    <source>
        <strain evidence="3 4">CPCC 100088</strain>
    </source>
</reference>
<dbReference type="SUPFAM" id="SSF52096">
    <property type="entry name" value="ClpP/crotonase"/>
    <property type="match status" value="1"/>
</dbReference>
<keyword evidence="4" id="KW-1185">Reference proteome</keyword>
<reference evidence="3 4" key="1">
    <citation type="submission" date="2024-01" db="EMBL/GenBank/DDBJ databases">
        <authorList>
            <person name="Deng Y."/>
            <person name="Su J."/>
        </authorList>
    </citation>
    <scope>NUCLEOTIDE SEQUENCE [LARGE SCALE GENOMIC DNA]</scope>
    <source>
        <strain evidence="3 4">CPCC 100088</strain>
    </source>
</reference>
<accession>A0ABV1SDF4</accession>
<evidence type="ECO:0000256" key="1">
    <source>
        <dbReference type="SAM" id="MobiDB-lite"/>
    </source>
</evidence>
<dbReference type="RefSeq" id="WP_350934467.1">
    <property type="nucleotide sequence ID" value="NZ_JAYWLC010000001.1"/>
</dbReference>
<organism evidence="3 4">
    <name type="scientific">Thioclava kandeliae</name>
    <dbReference type="NCBI Taxonomy" id="3070818"/>
    <lineage>
        <taxon>Bacteria</taxon>
        <taxon>Pseudomonadati</taxon>
        <taxon>Pseudomonadota</taxon>
        <taxon>Alphaproteobacteria</taxon>
        <taxon>Rhodobacterales</taxon>
        <taxon>Paracoccaceae</taxon>
        <taxon>Thioclava</taxon>
    </lineage>
</organism>
<dbReference type="Gene3D" id="3.90.226.10">
    <property type="entry name" value="2-enoyl-CoA Hydratase, Chain A, domain 1"/>
    <property type="match status" value="1"/>
</dbReference>
<sequence>MSEVAHPSNPSPEPPRNRIRSVIVALVGTQVAIGAALMAIDLSQNWGARDPLTSPLPAGPATRPYSPDRRPGIVPGVPAPQGPMPERLELGGEGADLTLTGQIAVGDAARITEELRRRAATGQSIETVALDSTGGSVSDALEIGQVLRDSGIATRVGDGAICLSACPYLFAGGTAREVSANGKLGVHQHSFGTSAILPAFMAVESVQRGQAQVMAYLIAMGIDPAVMEPAMRTPPDEIYLLSQDELKSFGFVQE</sequence>
<dbReference type="InterPro" id="IPR029045">
    <property type="entry name" value="ClpP/crotonase-like_dom_sf"/>
</dbReference>
<comment type="caution">
    <text evidence="3">The sequence shown here is derived from an EMBL/GenBank/DDBJ whole genome shotgun (WGS) entry which is preliminary data.</text>
</comment>
<evidence type="ECO:0008006" key="5">
    <source>
        <dbReference type="Google" id="ProtNLM"/>
    </source>
</evidence>
<proteinExistence type="predicted"/>
<evidence type="ECO:0000256" key="2">
    <source>
        <dbReference type="SAM" id="Phobius"/>
    </source>
</evidence>
<name>A0ABV1SDF4_9RHOB</name>
<evidence type="ECO:0000313" key="3">
    <source>
        <dbReference type="EMBL" id="MER5170536.1"/>
    </source>
</evidence>